<dbReference type="Gene3D" id="1.10.340.70">
    <property type="match status" value="1"/>
</dbReference>
<dbReference type="Gene3D" id="3.10.10.10">
    <property type="entry name" value="HIV Type 1 Reverse Transcriptase, subunit A, domain 1"/>
    <property type="match status" value="1"/>
</dbReference>
<evidence type="ECO:0000313" key="4">
    <source>
        <dbReference type="EMBL" id="GEU42375.1"/>
    </source>
</evidence>
<dbReference type="InterPro" id="IPR001584">
    <property type="entry name" value="Integrase_cat-core"/>
</dbReference>
<dbReference type="Pfam" id="PF13456">
    <property type="entry name" value="RVT_3"/>
    <property type="match status" value="1"/>
</dbReference>
<feature type="compositionally biased region" description="Basic and acidic residues" evidence="2">
    <location>
        <begin position="110"/>
        <end position="125"/>
    </location>
</feature>
<dbReference type="SUPFAM" id="SSF53098">
    <property type="entry name" value="Ribonuclease H-like"/>
    <property type="match status" value="1"/>
</dbReference>
<evidence type="ECO:0000256" key="1">
    <source>
        <dbReference type="SAM" id="Coils"/>
    </source>
</evidence>
<name>A0A6L2K2X8_TANCI</name>
<comment type="caution">
    <text evidence="4">The sequence shown here is derived from an EMBL/GenBank/DDBJ whole genome shotgun (WGS) entry which is preliminary data.</text>
</comment>
<dbReference type="Gene3D" id="3.30.420.10">
    <property type="entry name" value="Ribonuclease H-like superfamily/Ribonuclease H"/>
    <property type="match status" value="2"/>
</dbReference>
<feature type="coiled-coil region" evidence="1">
    <location>
        <begin position="866"/>
        <end position="893"/>
    </location>
</feature>
<dbReference type="Pfam" id="PF17921">
    <property type="entry name" value="Integrase_H2C2"/>
    <property type="match status" value="1"/>
</dbReference>
<dbReference type="InterPro" id="IPR036397">
    <property type="entry name" value="RNaseH_sf"/>
</dbReference>
<dbReference type="InterPro" id="IPR043502">
    <property type="entry name" value="DNA/RNA_pol_sf"/>
</dbReference>
<dbReference type="InterPro" id="IPR002156">
    <property type="entry name" value="RNaseH_domain"/>
</dbReference>
<dbReference type="GO" id="GO:0003676">
    <property type="term" value="F:nucleic acid binding"/>
    <property type="evidence" value="ECO:0007669"/>
    <property type="project" value="InterPro"/>
</dbReference>
<proteinExistence type="predicted"/>
<evidence type="ECO:0000256" key="2">
    <source>
        <dbReference type="SAM" id="MobiDB-lite"/>
    </source>
</evidence>
<feature type="domain" description="Integrase catalytic" evidence="3">
    <location>
        <begin position="713"/>
        <end position="802"/>
    </location>
</feature>
<dbReference type="InterPro" id="IPR012337">
    <property type="entry name" value="RNaseH-like_sf"/>
</dbReference>
<dbReference type="PROSITE" id="PS50994">
    <property type="entry name" value="INTEGRASE"/>
    <property type="match status" value="1"/>
</dbReference>
<dbReference type="PANTHER" id="PTHR48475:SF2">
    <property type="entry name" value="RIBONUCLEASE H"/>
    <property type="match status" value="1"/>
</dbReference>
<protein>
    <recommendedName>
        <fullName evidence="3">Integrase catalytic domain-containing protein</fullName>
    </recommendedName>
</protein>
<evidence type="ECO:0000259" key="3">
    <source>
        <dbReference type="PROSITE" id="PS50994"/>
    </source>
</evidence>
<keyword evidence="1" id="KW-0175">Coiled coil</keyword>
<dbReference type="PANTHER" id="PTHR48475">
    <property type="entry name" value="RIBONUCLEASE H"/>
    <property type="match status" value="1"/>
</dbReference>
<dbReference type="GO" id="GO:0015074">
    <property type="term" value="P:DNA integration"/>
    <property type="evidence" value="ECO:0007669"/>
    <property type="project" value="InterPro"/>
</dbReference>
<dbReference type="AlphaFoldDB" id="A0A6L2K2X8"/>
<sequence>MSTNEQTPLSQSTSAMRNTLGKEQVLQDSGGLASDAALREYCDRNYHQLLPIIPEKVHQEKVHQEKLKAVKAHLNFEETSQHSESGTLSRRRDLKKRLRSRHVCTMSESLEPRRDHSESPRKRDLERKTVFKRLEKGVFYRPKTKGKACPHTRTIQGVENYLQQKKCIKDPVEIHNIKQRDGESTEEFMQRYKLKCRDVKGASECMKILGFVHGITNPELIKRLHDKIPKSVDETMRVTTTFLIGEEDGTKGPMIIEAEMGGHCFNRFMPKSQKPNVYGCKVTLSIQWNHRKARSKENPSSSVHSLWNAKIPNDRQNGHITEQEDYSIRMHNGFRTRAEHRLNIREGCLLVRQKKRGKAPGRNKAIYDEVEKLVDARIIKEVHYHSWLSNPMMVKKHDGSWRMCVDFKDLNKACPKDGYPLPKIDWKDKVEAVLNLPSPKCLKDVQRLNGKLASLKRIMSKSAEKSLPFFKTLKKSRNQLDSNGKADTCSADFIVERPKDDPTDTPMKDKEELQDPWILFTDGSSCIDGSEVGIILTSPEGMEFTYALRFRFDATNHEAEYEALISGLQIAEQIGVKNLQANVDSRLVANQVNGTYIAKEPGMIKYLEKVKNLTSTFKEFSIKQIPRGENKKADVLSKMSSTSFAHLSKQVHVEELKEKSNDKKEVLMANYVLREIHEGSCSMHAGPRSVMGKALRSRYYWPTMHADARKLIRECNSCQGINIDGSFPEGPAKVKFLIVEIDYFTKWIEAKPMATITGAHIKKFVWDNIVCRFGLPGEIISDNEKQFRDNPFKDWSLGEGIKARLDERSKNWLEEISHVLWAHCTMIKSSNGETSFLLTYETEAMTRVEIGMPTLRTAEVDMVKNDEALEINLDLLEEKREQAAIQEAKSKAKMEKYYNAGVHNTSFNPRDLIYQSNEACHAKDGGNLEPKW</sequence>
<dbReference type="EMBL" id="BKCJ010001560">
    <property type="protein sequence ID" value="GEU42375.1"/>
    <property type="molecule type" value="Genomic_DNA"/>
</dbReference>
<dbReference type="SUPFAM" id="SSF56672">
    <property type="entry name" value="DNA/RNA polymerases"/>
    <property type="match status" value="1"/>
</dbReference>
<dbReference type="InterPro" id="IPR041588">
    <property type="entry name" value="Integrase_H2C2"/>
</dbReference>
<feature type="region of interest" description="Disordered" evidence="2">
    <location>
        <begin position="105"/>
        <end position="125"/>
    </location>
</feature>
<organism evidence="4">
    <name type="scientific">Tanacetum cinerariifolium</name>
    <name type="common">Dalmatian daisy</name>
    <name type="synonym">Chrysanthemum cinerariifolium</name>
    <dbReference type="NCBI Taxonomy" id="118510"/>
    <lineage>
        <taxon>Eukaryota</taxon>
        <taxon>Viridiplantae</taxon>
        <taxon>Streptophyta</taxon>
        <taxon>Embryophyta</taxon>
        <taxon>Tracheophyta</taxon>
        <taxon>Spermatophyta</taxon>
        <taxon>Magnoliopsida</taxon>
        <taxon>eudicotyledons</taxon>
        <taxon>Gunneridae</taxon>
        <taxon>Pentapetalae</taxon>
        <taxon>asterids</taxon>
        <taxon>campanulids</taxon>
        <taxon>Asterales</taxon>
        <taxon>Asteraceae</taxon>
        <taxon>Asteroideae</taxon>
        <taxon>Anthemideae</taxon>
        <taxon>Anthemidinae</taxon>
        <taxon>Tanacetum</taxon>
    </lineage>
</organism>
<dbReference type="GO" id="GO:0004523">
    <property type="term" value="F:RNA-DNA hybrid ribonuclease activity"/>
    <property type="evidence" value="ECO:0007669"/>
    <property type="project" value="InterPro"/>
</dbReference>
<dbReference type="CDD" id="cd09279">
    <property type="entry name" value="RNase_HI_like"/>
    <property type="match status" value="1"/>
</dbReference>
<reference evidence="4" key="1">
    <citation type="journal article" date="2019" name="Sci. Rep.">
        <title>Draft genome of Tanacetum cinerariifolium, the natural source of mosquito coil.</title>
        <authorList>
            <person name="Yamashiro T."/>
            <person name="Shiraishi A."/>
            <person name="Satake H."/>
            <person name="Nakayama K."/>
        </authorList>
    </citation>
    <scope>NUCLEOTIDE SEQUENCE</scope>
</reference>
<gene>
    <name evidence="4" type="ORF">Tci_014353</name>
</gene>
<accession>A0A6L2K2X8</accession>